<feature type="transmembrane region" description="Helical" evidence="1">
    <location>
        <begin position="256"/>
        <end position="277"/>
    </location>
</feature>
<evidence type="ECO:0000259" key="2">
    <source>
        <dbReference type="Pfam" id="PF13968"/>
    </source>
</evidence>
<evidence type="ECO:0000313" key="4">
    <source>
        <dbReference type="Proteomes" id="UP001154282"/>
    </source>
</evidence>
<sequence>MLGSIKTIWTEWNIRGAVLLSLLLQVTLIVLSPFRRRTSTKWLVSPIWLAYLVADMVATFAIGLISKTHITNQEDPSSAESPDTDFLSFWTPFLLVHLGGPDTITAFALEDNQLWVRHLLSFSLQIFSTVYFFYLSFSNNKLKIPTLLMFIAGVIKYLERTCSLYLASKTDLILGFEIREFSRGFFFHKASAENALRVLEVELNFAYEVLYTKVSVVHSSLGRNARLVAISAVLLALSVFHFRGRKFKSSDIDVDVTYALLFGAIALDLLAFIMSSLSDWTVVASMQQQKSESWWKHHILNQFYDWVLAAHVKLLHKSDILYKKQKKQETGEQTDLARPILYRRWCRSVLGFNLLRYCISKPCKIGFGLQSFLDEWRFKSTKPLTLELWEFIFLELKSKSEFIDDAESVRKRCLARGEVVLERNGLNKGRVDLMPYIVDVTYDESLLLWHIATELLHNTKKLPEECGGRRNEELSKFLSDYMMYLLIMQPTMMATVSGTKSGG</sequence>
<evidence type="ECO:0000313" key="3">
    <source>
        <dbReference type="EMBL" id="CAI0428973.1"/>
    </source>
</evidence>
<dbReference type="AlphaFoldDB" id="A0AAV0L4R1"/>
<feature type="transmembrane region" description="Helical" evidence="1">
    <location>
        <begin position="12"/>
        <end position="34"/>
    </location>
</feature>
<feature type="transmembrane region" description="Helical" evidence="1">
    <location>
        <begin position="225"/>
        <end position="244"/>
    </location>
</feature>
<accession>A0AAV0L4R1</accession>
<keyword evidence="4" id="KW-1185">Reference proteome</keyword>
<feature type="transmembrane region" description="Helical" evidence="1">
    <location>
        <begin position="86"/>
        <end position="109"/>
    </location>
</feature>
<proteinExistence type="predicted"/>
<feature type="domain" description="DUF4220" evidence="2">
    <location>
        <begin position="48"/>
        <end position="171"/>
    </location>
</feature>
<gene>
    <name evidence="3" type="ORF">LITE_LOCUS21933</name>
</gene>
<keyword evidence="1" id="KW-0472">Membrane</keyword>
<name>A0AAV0L4R1_9ROSI</name>
<keyword evidence="1" id="KW-0812">Transmembrane</keyword>
<feature type="domain" description="DUF4220" evidence="2">
    <location>
        <begin position="172"/>
        <end position="357"/>
    </location>
</feature>
<organism evidence="3 4">
    <name type="scientific">Linum tenue</name>
    <dbReference type="NCBI Taxonomy" id="586396"/>
    <lineage>
        <taxon>Eukaryota</taxon>
        <taxon>Viridiplantae</taxon>
        <taxon>Streptophyta</taxon>
        <taxon>Embryophyta</taxon>
        <taxon>Tracheophyta</taxon>
        <taxon>Spermatophyta</taxon>
        <taxon>Magnoliopsida</taxon>
        <taxon>eudicotyledons</taxon>
        <taxon>Gunneridae</taxon>
        <taxon>Pentapetalae</taxon>
        <taxon>rosids</taxon>
        <taxon>fabids</taxon>
        <taxon>Malpighiales</taxon>
        <taxon>Linaceae</taxon>
        <taxon>Linum</taxon>
    </lineage>
</organism>
<reference evidence="3" key="1">
    <citation type="submission" date="2022-08" db="EMBL/GenBank/DDBJ databases">
        <authorList>
            <person name="Gutierrez-Valencia J."/>
        </authorList>
    </citation>
    <scope>NUCLEOTIDE SEQUENCE</scope>
</reference>
<protein>
    <recommendedName>
        <fullName evidence="2">DUF4220 domain-containing protein</fullName>
    </recommendedName>
</protein>
<dbReference type="Pfam" id="PF13968">
    <property type="entry name" value="DUF4220"/>
    <property type="match status" value="2"/>
</dbReference>
<feature type="transmembrane region" description="Helical" evidence="1">
    <location>
        <begin position="46"/>
        <end position="65"/>
    </location>
</feature>
<dbReference type="InterPro" id="IPR025315">
    <property type="entry name" value="DUF4220"/>
</dbReference>
<dbReference type="Proteomes" id="UP001154282">
    <property type="component" value="Unassembled WGS sequence"/>
</dbReference>
<dbReference type="EMBL" id="CAMGYJ010000006">
    <property type="protein sequence ID" value="CAI0428973.1"/>
    <property type="molecule type" value="Genomic_DNA"/>
</dbReference>
<keyword evidence="1" id="KW-1133">Transmembrane helix</keyword>
<feature type="transmembrane region" description="Helical" evidence="1">
    <location>
        <begin position="115"/>
        <end position="135"/>
    </location>
</feature>
<dbReference type="PANTHER" id="PTHR31325">
    <property type="entry name" value="OS01G0798800 PROTEIN-RELATED"/>
    <property type="match status" value="1"/>
</dbReference>
<comment type="caution">
    <text evidence="3">The sequence shown here is derived from an EMBL/GenBank/DDBJ whole genome shotgun (WGS) entry which is preliminary data.</text>
</comment>
<evidence type="ECO:0000256" key="1">
    <source>
        <dbReference type="SAM" id="Phobius"/>
    </source>
</evidence>